<protein>
    <submittedName>
        <fullName evidence="1">C2 NT-type domain-containing protein</fullName>
    </submittedName>
</protein>
<proteinExistence type="predicted"/>
<name>A0ACB8LPY7_CITSI</name>
<reference evidence="2" key="1">
    <citation type="journal article" date="2023" name="Hortic. Res.">
        <title>A chromosome-level phased genome enabling allele-level studies in sweet orange: a case study on citrus Huanglongbing tolerance.</title>
        <authorList>
            <person name="Wu B."/>
            <person name="Yu Q."/>
            <person name="Deng Z."/>
            <person name="Duan Y."/>
            <person name="Luo F."/>
            <person name="Gmitter F. Jr."/>
        </authorList>
    </citation>
    <scope>NUCLEOTIDE SEQUENCE [LARGE SCALE GENOMIC DNA]</scope>
    <source>
        <strain evidence="2">cv. Valencia</strain>
    </source>
</reference>
<dbReference type="Proteomes" id="UP000829398">
    <property type="component" value="Chromosome 3"/>
</dbReference>
<comment type="caution">
    <text evidence="1">The sequence shown here is derived from an EMBL/GenBank/DDBJ whole genome shotgun (WGS) entry which is preliminary data.</text>
</comment>
<accession>A0ACB8LPY7</accession>
<evidence type="ECO:0000313" key="1">
    <source>
        <dbReference type="EMBL" id="KAH9775563.1"/>
    </source>
</evidence>
<dbReference type="EMBL" id="CM039172">
    <property type="protein sequence ID" value="KAH9775563.1"/>
    <property type="molecule type" value="Genomic_DNA"/>
</dbReference>
<sequence>MFKSARWRSDKNKIKAVFKLQFHATQVAQLGENALMISVVPLDVGKPTVRLEKAAIEDGCCRWLNSVYETVKFVREPKSGKISERIYNFIVSTGLSKAGFVGEASIDFADYAEASKTSTVSLPLKYSRSKAVLHVSIQRVQENVDQREKEEIEDASIKAQDRSLRTQLSNSDSSSGLNTPREQDPNSFVSSLSHTSVPHKTTENTPTTIYEEHQKSQWEWSAGSDQGISTDDSTNGFQDTFTRERSQQASDIEIEKLKSELVALARQADLSELELQTLRKQIVKESKRAQDLSREVISLKEEKDLLKLDCEKLKTFQKRMDEAKVRNKLHFQGGDPWVLLEEIRQELSYEKDLNANLRLQLQKTQESNAELILAVQDLDEMLEQKNKDISNHSNKSGSYDNAKELRRNISKSQTDDDEDQKALEELVKEHRDVKETYLLEQKIMDLYSEIEIYRRDKDELETQMEQLALDYEILKQENHDISYKLEQSQLQEQLKMQYECSSIGNGSEPETQVESLENELKIKSKDLSDSLAIINELETHIEGLASELKKQSREFSNFQATIKELESQIEALGNELKEQSKGYSDSLATIKELEAYIKNLEEELEKQAQVYEADLEVVTRAKVEQEQRAIQAEETLRKTRLKNANTAERLQEEFRRLSVQMASSFDANEKVAMKALAEASELRMQKRHLEEMINKASEEALSLRDDYETKLCQLSNQLNVKTDQIEQMLKEINNLSNQLEEQKKHDEEDSGALSLEIQQLKADTEKLMMDNKSLSEEAEQKESLRVELAQMKTTVKEYELLIQRANRERDELESTIALVKKEAESSVEEVQRIQRIEDEKEAAVELLKSELELLKVQCHNLKQALVEDESEKEKLRKQAFQLKGDLKKKEDALNSLEKKLKDSNRRASVSDGTRTTLRNNKSAPGQIKSKEIALEASTNSFVEKEKDLKNKIEELECRVEELNQNSTSLCELSFQKVGIIINIV</sequence>
<organism evidence="1 2">
    <name type="scientific">Citrus sinensis</name>
    <name type="common">Sweet orange</name>
    <name type="synonym">Citrus aurantium var. sinensis</name>
    <dbReference type="NCBI Taxonomy" id="2711"/>
    <lineage>
        <taxon>Eukaryota</taxon>
        <taxon>Viridiplantae</taxon>
        <taxon>Streptophyta</taxon>
        <taxon>Embryophyta</taxon>
        <taxon>Tracheophyta</taxon>
        <taxon>Spermatophyta</taxon>
        <taxon>Magnoliopsida</taxon>
        <taxon>eudicotyledons</taxon>
        <taxon>Gunneridae</taxon>
        <taxon>Pentapetalae</taxon>
        <taxon>rosids</taxon>
        <taxon>malvids</taxon>
        <taxon>Sapindales</taxon>
        <taxon>Rutaceae</taxon>
        <taxon>Aurantioideae</taxon>
        <taxon>Citrus</taxon>
    </lineage>
</organism>
<keyword evidence="2" id="KW-1185">Reference proteome</keyword>
<gene>
    <name evidence="1" type="ORF">KPL71_006439</name>
</gene>
<evidence type="ECO:0000313" key="2">
    <source>
        <dbReference type="Proteomes" id="UP000829398"/>
    </source>
</evidence>